<dbReference type="InterPro" id="IPR021958">
    <property type="entry name" value="DUF3575"/>
</dbReference>
<proteinExistence type="predicted"/>
<dbReference type="EMBL" id="FNVS01000013">
    <property type="protein sequence ID" value="SEG05892.1"/>
    <property type="molecule type" value="Genomic_DNA"/>
</dbReference>
<dbReference type="RefSeq" id="WP_103983828.1">
    <property type="nucleotide sequence ID" value="NZ_FNVS01000013.1"/>
</dbReference>
<evidence type="ECO:0000313" key="1">
    <source>
        <dbReference type="EMBL" id="SEG05892.1"/>
    </source>
</evidence>
<dbReference type="AlphaFoldDB" id="A0A8G2BXK4"/>
<evidence type="ECO:0000313" key="2">
    <source>
        <dbReference type="Proteomes" id="UP000236725"/>
    </source>
</evidence>
<protein>
    <recommendedName>
        <fullName evidence="3">DUF3575 domain-containing protein</fullName>
    </recommendedName>
</protein>
<evidence type="ECO:0008006" key="3">
    <source>
        <dbReference type="Google" id="ProtNLM"/>
    </source>
</evidence>
<comment type="caution">
    <text evidence="1">The sequence shown here is derived from an EMBL/GenBank/DDBJ whole genome shotgun (WGS) entry which is preliminary data.</text>
</comment>
<keyword evidence="2" id="KW-1185">Reference proteome</keyword>
<gene>
    <name evidence="1" type="ORF">SAMN05444001_11390</name>
</gene>
<name>A0A8G2BXK4_9BACT</name>
<accession>A0A8G2BXK4</accession>
<dbReference type="Pfam" id="PF12099">
    <property type="entry name" value="DUF3575"/>
    <property type="match status" value="1"/>
</dbReference>
<dbReference type="Proteomes" id="UP000236725">
    <property type="component" value="Unassembled WGS sequence"/>
</dbReference>
<sequence>MTKSVLLVFFFTVCFLFSGNGWAFAKVSEEVQNVYRFVFRPGGELYEEGYRNNTYEWQRIVQETAAFSTASANSDYYFLVESFIESDGDTDDYLLNRAAFRAGIIRSLLRQRLDIPYEKVVFYINRSGQASDVVQVRLINKPVPAGANRDIFFSFSSSRPDISGALSRYGQLPFYDLYYYNMEVTDAFEPEEETKEPAGEFLAEVPVQSGQTSGEFTGSVEPEVQPLSEVERLPEPASAGVCSGAGLFNIGIKTNLLPWMGLVPVWAVDGKNASGYGTGALMYNGAVEYCFAQRYSAEFSFLYAYSSYDGRKDNLWGVSEFALEPRLWFSDNNRFGGFNVGFRASYGDFDIRDNKPQNYGKTGRFYSAGFTLGYTLPLYSTWLLVEGRLSVGYRNVYDGKVYRYSPAENKNYYEDAFAQSNWIVGASVNILFRCGFRK</sequence>
<reference evidence="1 2" key="1">
    <citation type="submission" date="2016-10" db="EMBL/GenBank/DDBJ databases">
        <authorList>
            <person name="Varghese N."/>
            <person name="Submissions S."/>
        </authorList>
    </citation>
    <scope>NUCLEOTIDE SEQUENCE [LARGE SCALE GENOMIC DNA]</scope>
    <source>
        <strain evidence="1 2">DSM 29073</strain>
    </source>
</reference>
<organism evidence="1 2">
    <name type="scientific">Parabacteroides chinchillae</name>
    <dbReference type="NCBI Taxonomy" id="871327"/>
    <lineage>
        <taxon>Bacteria</taxon>
        <taxon>Pseudomonadati</taxon>
        <taxon>Bacteroidota</taxon>
        <taxon>Bacteroidia</taxon>
        <taxon>Bacteroidales</taxon>
        <taxon>Tannerellaceae</taxon>
        <taxon>Parabacteroides</taxon>
    </lineage>
</organism>